<protein>
    <submittedName>
        <fullName evidence="1">Uncharacterized protein</fullName>
    </submittedName>
</protein>
<evidence type="ECO:0000313" key="2">
    <source>
        <dbReference type="Proteomes" id="UP001151760"/>
    </source>
</evidence>
<keyword evidence="2" id="KW-1185">Reference proteome</keyword>
<dbReference type="Proteomes" id="UP001151760">
    <property type="component" value="Unassembled WGS sequence"/>
</dbReference>
<organism evidence="1 2">
    <name type="scientific">Tanacetum coccineum</name>
    <dbReference type="NCBI Taxonomy" id="301880"/>
    <lineage>
        <taxon>Eukaryota</taxon>
        <taxon>Viridiplantae</taxon>
        <taxon>Streptophyta</taxon>
        <taxon>Embryophyta</taxon>
        <taxon>Tracheophyta</taxon>
        <taxon>Spermatophyta</taxon>
        <taxon>Magnoliopsida</taxon>
        <taxon>eudicotyledons</taxon>
        <taxon>Gunneridae</taxon>
        <taxon>Pentapetalae</taxon>
        <taxon>asterids</taxon>
        <taxon>campanulids</taxon>
        <taxon>Asterales</taxon>
        <taxon>Asteraceae</taxon>
        <taxon>Asteroideae</taxon>
        <taxon>Anthemideae</taxon>
        <taxon>Anthemidinae</taxon>
        <taxon>Tanacetum</taxon>
    </lineage>
</organism>
<comment type="caution">
    <text evidence="1">The sequence shown here is derived from an EMBL/GenBank/DDBJ whole genome shotgun (WGS) entry which is preliminary data.</text>
</comment>
<reference evidence="1" key="2">
    <citation type="submission" date="2022-01" db="EMBL/GenBank/DDBJ databases">
        <authorList>
            <person name="Yamashiro T."/>
            <person name="Shiraishi A."/>
            <person name="Satake H."/>
            <person name="Nakayama K."/>
        </authorList>
    </citation>
    <scope>NUCLEOTIDE SEQUENCE</scope>
</reference>
<dbReference type="EMBL" id="BQNB010013352">
    <property type="protein sequence ID" value="GJT14887.1"/>
    <property type="molecule type" value="Genomic_DNA"/>
</dbReference>
<reference evidence="1" key="1">
    <citation type="journal article" date="2022" name="Int. J. Mol. Sci.">
        <title>Draft Genome of Tanacetum Coccineum: Genomic Comparison of Closely Related Tanacetum-Family Plants.</title>
        <authorList>
            <person name="Yamashiro T."/>
            <person name="Shiraishi A."/>
            <person name="Nakayama K."/>
            <person name="Satake H."/>
        </authorList>
    </citation>
    <scope>NUCLEOTIDE SEQUENCE</scope>
</reference>
<sequence length="120" mass="13912">MFGLTFPQDCTYRIITSVAHPDIEIIWPEEQCSLLHHEKRPFSQFRTKLVSSHLFSILSKWERQDEKESPKTEKSSMKTSIVSSIMSWKWPSCTFGTCPEHYINQKAYALSNVPKGQCEA</sequence>
<accession>A0ABQ5BM54</accession>
<proteinExistence type="predicted"/>
<evidence type="ECO:0000313" key="1">
    <source>
        <dbReference type="EMBL" id="GJT14887.1"/>
    </source>
</evidence>
<gene>
    <name evidence="1" type="ORF">Tco_0873593</name>
</gene>
<name>A0ABQ5BM54_9ASTR</name>